<keyword evidence="3" id="KW-0418">Kinase</keyword>
<name>A0A840WTV4_9ACTN</name>
<dbReference type="Proteomes" id="UP000579647">
    <property type="component" value="Unassembled WGS sequence"/>
</dbReference>
<dbReference type="SUPFAM" id="SSF50969">
    <property type="entry name" value="YVTN repeat-like/Quinoprotein amine dehydrogenase"/>
    <property type="match status" value="1"/>
</dbReference>
<keyword evidence="2 5" id="KW-0547">Nucleotide-binding</keyword>
<accession>A0A840WTV4</accession>
<protein>
    <recommendedName>
        <fullName evidence="7">Protein kinase domain-containing protein</fullName>
    </recommendedName>
</protein>
<evidence type="ECO:0000256" key="4">
    <source>
        <dbReference type="ARBA" id="ARBA00022840"/>
    </source>
</evidence>
<evidence type="ECO:0000313" key="8">
    <source>
        <dbReference type="EMBL" id="MBB5493578.1"/>
    </source>
</evidence>
<dbReference type="InterPro" id="IPR017441">
    <property type="entry name" value="Protein_kinase_ATP_BS"/>
</dbReference>
<dbReference type="PANTHER" id="PTHR43289">
    <property type="entry name" value="MITOGEN-ACTIVATED PROTEIN KINASE KINASE KINASE 20-RELATED"/>
    <property type="match status" value="1"/>
</dbReference>
<dbReference type="PROSITE" id="PS50011">
    <property type="entry name" value="PROTEIN_KINASE_DOM"/>
    <property type="match status" value="1"/>
</dbReference>
<dbReference type="InterPro" id="IPR008271">
    <property type="entry name" value="Ser/Thr_kinase_AS"/>
</dbReference>
<proteinExistence type="predicted"/>
<evidence type="ECO:0000256" key="6">
    <source>
        <dbReference type="SAM" id="MobiDB-lite"/>
    </source>
</evidence>
<dbReference type="Gene3D" id="1.10.510.10">
    <property type="entry name" value="Transferase(Phosphotransferase) domain 1"/>
    <property type="match status" value="1"/>
</dbReference>
<dbReference type="PROSITE" id="PS00107">
    <property type="entry name" value="PROTEIN_KINASE_ATP"/>
    <property type="match status" value="1"/>
</dbReference>
<reference evidence="8 9" key="1">
    <citation type="submission" date="2020-08" db="EMBL/GenBank/DDBJ databases">
        <title>Sequencing the genomes of 1000 actinobacteria strains.</title>
        <authorList>
            <person name="Klenk H.-P."/>
        </authorList>
    </citation>
    <scope>NUCLEOTIDE SEQUENCE [LARGE SCALE GENOMIC DNA]</scope>
    <source>
        <strain evidence="8 9">DSM 44598</strain>
    </source>
</reference>
<feature type="region of interest" description="Disordered" evidence="6">
    <location>
        <begin position="286"/>
        <end position="336"/>
    </location>
</feature>
<dbReference type="Gene3D" id="2.130.10.10">
    <property type="entry name" value="YVTN repeat-like/Quinoprotein amine dehydrogenase"/>
    <property type="match status" value="2"/>
</dbReference>
<sequence>MRPLTPADPVRVGPHEVLARLGAGGMGEVLLVRTPDDGLAALKVVRDELAHDPEFRARFAREVRAAQRVRGPHTPAVLSADPDAAVPWMATEYVPGPTLKEAVRENGPFPEDSLRVLALGLARALQAVHATGLMHRDLKPGNVLLSPRGPQVIDFGIARAVEGTVLTKTGQSFGTPAYTSPEQVIGKEVGPASDVFSLAGVVVYAATGRPPFGSGKAAELLARVVGGRADLDGVPERLRPLLERCLAKDPAERPSADEIVRVLSAEPLPSAEHGWLPAQVNQSIEAHHSHTRAALDATPPATANGPGSEGTAGPGGTRPQGTDPAPLTPPPGGRGRTLLIAGAAALAVVTMVGTVGLLAASPWPGGAAAGGEADATGAPESTAEVASAETSDVFGQGLFAVAFAADGNSVYLAGGGRLVQVDWETGEELGSFMSEPNNLTVSAEGTVAGTYQDGLIVWDPELNPTHSLDSSALQSWTHPTLTADGSRLSVSVNDAENDPMVQVWDLETEEVAFEFATAGYGSNPVINADGTLLYADETTNDSTATVWDLTTEEVVMEFPNDDFPDVPMEEGSDWPDLRYTDFHPTDPSVLALKTSNNDLALYDFSTGEILRLEVPEPEQETYEIHFSADGSLLAASGGTESEPHGGHVWDTDTGELLTGEPVELYSQLAFPPDGEVIVSITPRPDNERFIVLDGKTFEIRHEFPG</sequence>
<keyword evidence="9" id="KW-1185">Reference proteome</keyword>
<evidence type="ECO:0000256" key="2">
    <source>
        <dbReference type="ARBA" id="ARBA00022741"/>
    </source>
</evidence>
<evidence type="ECO:0000256" key="1">
    <source>
        <dbReference type="ARBA" id="ARBA00022679"/>
    </source>
</evidence>
<gene>
    <name evidence="8" type="ORF">HNR07_004715</name>
</gene>
<dbReference type="GO" id="GO:0005524">
    <property type="term" value="F:ATP binding"/>
    <property type="evidence" value="ECO:0007669"/>
    <property type="project" value="UniProtKB-UniRule"/>
</dbReference>
<evidence type="ECO:0000259" key="7">
    <source>
        <dbReference type="PROSITE" id="PS50011"/>
    </source>
</evidence>
<dbReference type="EMBL" id="JACHDO010000001">
    <property type="protein sequence ID" value="MBB5493578.1"/>
    <property type="molecule type" value="Genomic_DNA"/>
</dbReference>
<dbReference type="SUPFAM" id="SSF56112">
    <property type="entry name" value="Protein kinase-like (PK-like)"/>
    <property type="match status" value="1"/>
</dbReference>
<feature type="binding site" evidence="5">
    <location>
        <position position="43"/>
    </location>
    <ligand>
        <name>ATP</name>
        <dbReference type="ChEBI" id="CHEBI:30616"/>
    </ligand>
</feature>
<dbReference type="RefSeq" id="WP_184366759.1">
    <property type="nucleotide sequence ID" value="NZ_BAAAKM010000055.1"/>
</dbReference>
<dbReference type="PROSITE" id="PS00108">
    <property type="entry name" value="PROTEIN_KINASE_ST"/>
    <property type="match status" value="1"/>
</dbReference>
<organism evidence="8 9">
    <name type="scientific">Nocardiopsis metallicus</name>
    <dbReference type="NCBI Taxonomy" id="179819"/>
    <lineage>
        <taxon>Bacteria</taxon>
        <taxon>Bacillati</taxon>
        <taxon>Actinomycetota</taxon>
        <taxon>Actinomycetes</taxon>
        <taxon>Streptosporangiales</taxon>
        <taxon>Nocardiopsidaceae</taxon>
        <taxon>Nocardiopsis</taxon>
    </lineage>
</organism>
<dbReference type="Gene3D" id="3.30.200.20">
    <property type="entry name" value="Phosphorylase Kinase, domain 1"/>
    <property type="match status" value="1"/>
</dbReference>
<evidence type="ECO:0000256" key="3">
    <source>
        <dbReference type="ARBA" id="ARBA00022777"/>
    </source>
</evidence>
<feature type="domain" description="Protein kinase" evidence="7">
    <location>
        <begin position="15"/>
        <end position="276"/>
    </location>
</feature>
<evidence type="ECO:0000313" key="9">
    <source>
        <dbReference type="Proteomes" id="UP000579647"/>
    </source>
</evidence>
<feature type="compositionally biased region" description="Gly residues" evidence="6">
    <location>
        <begin position="307"/>
        <end position="318"/>
    </location>
</feature>
<keyword evidence="1" id="KW-0808">Transferase</keyword>
<dbReference type="Pfam" id="PF00069">
    <property type="entry name" value="Pkinase"/>
    <property type="match status" value="1"/>
</dbReference>
<evidence type="ECO:0000256" key="5">
    <source>
        <dbReference type="PROSITE-ProRule" id="PRU10141"/>
    </source>
</evidence>
<dbReference type="SMART" id="SM00220">
    <property type="entry name" value="S_TKc"/>
    <property type="match status" value="1"/>
</dbReference>
<dbReference type="InterPro" id="IPR011009">
    <property type="entry name" value="Kinase-like_dom_sf"/>
</dbReference>
<dbReference type="AlphaFoldDB" id="A0A840WTV4"/>
<keyword evidence="4 5" id="KW-0067">ATP-binding</keyword>
<dbReference type="PANTHER" id="PTHR43289:SF34">
    <property type="entry name" value="SERINE_THREONINE-PROTEIN KINASE YBDM-RELATED"/>
    <property type="match status" value="1"/>
</dbReference>
<dbReference type="InterPro" id="IPR011044">
    <property type="entry name" value="Quino_amine_DH_bsu"/>
</dbReference>
<dbReference type="GO" id="GO:0004674">
    <property type="term" value="F:protein serine/threonine kinase activity"/>
    <property type="evidence" value="ECO:0007669"/>
    <property type="project" value="TreeGrafter"/>
</dbReference>
<comment type="caution">
    <text evidence="8">The sequence shown here is derived from an EMBL/GenBank/DDBJ whole genome shotgun (WGS) entry which is preliminary data.</text>
</comment>
<dbReference type="InterPro" id="IPR000719">
    <property type="entry name" value="Prot_kinase_dom"/>
</dbReference>
<dbReference type="CDD" id="cd14014">
    <property type="entry name" value="STKc_PknB_like"/>
    <property type="match status" value="1"/>
</dbReference>
<dbReference type="InterPro" id="IPR015943">
    <property type="entry name" value="WD40/YVTN_repeat-like_dom_sf"/>
</dbReference>